<keyword evidence="7 21" id="KW-0812">Transmembrane</keyword>
<evidence type="ECO:0000256" key="21">
    <source>
        <dbReference type="SAM" id="Phobius"/>
    </source>
</evidence>
<keyword evidence="18" id="KW-0739">Sodium transport</keyword>
<accession>A0A8J2W8W4</accession>
<keyword evidence="8" id="KW-0479">Metal-binding</keyword>
<evidence type="ECO:0000256" key="16">
    <source>
        <dbReference type="ARBA" id="ARBA00023136"/>
    </source>
</evidence>
<feature type="chain" id="PRO_5035295471" description="Calx-beta domain-containing protein" evidence="22">
    <location>
        <begin position="39"/>
        <end position="1059"/>
    </location>
</feature>
<evidence type="ECO:0000256" key="5">
    <source>
        <dbReference type="ARBA" id="ARBA00022475"/>
    </source>
</evidence>
<dbReference type="FunFam" id="1.20.1420.30:FF:000001">
    <property type="entry name" value="sodium/calcium exchanger 1 isoform X1"/>
    <property type="match status" value="1"/>
</dbReference>
<protein>
    <recommendedName>
        <fullName evidence="23">Calx-beta domain-containing protein</fullName>
    </recommendedName>
</protein>
<evidence type="ECO:0000256" key="22">
    <source>
        <dbReference type="SAM" id="SignalP"/>
    </source>
</evidence>
<comment type="similarity">
    <text evidence="2">Belongs to the Ca(2+):cation antiporter (CaCA) (TC 2.A.19) family. SLC8 subfamily.</text>
</comment>
<proteinExistence type="inferred from homology"/>
<sequence>MGQRITLKWMRPAAVMSHECFMTVLLMLCCCLLGNASASSSSSSSQNEMTWANSTKPAALEDGQCQDGLLIPMWRPYTNLSLGDRVARGLVYFIAMCYLFVGVSIVADRFMGAIETITSQEKEIRVKKPNGDVQIVVVRVWNETVANLSLMALGSSAPEILLSIIEVYAKNFEAGDLGPGTIVGSAAFNLFMIIGLCVYVIPDGQVRKIKHLRVFFVTATWSIFAYVWLYIILAVISVGVVEVWEGILTFLFFPMTILTAYIADRRLLFYKYISKQYRVNRRGVIVETEGFSNQNDIEMATPGGHKRDGQGSPGSLGIDNLGMKTFDEEEMNDDVREFEEHRREYIQLLRDLRKKHPDLDMRAIEALAREELANSGPKSRAFYRIQATRKLTGGSNLAKKAMDRATSDLSQVVTSPSVPDSRLSVPDGHIRIYFDPGHYTVMENVGEFAASVRRDGGDLSQSVQVDYKTEDGSANAGTDYIAVQGTLTFLPGETLKTFNVCVIDDDVFEEDEHFYIRLSNARPTGSNGGRVSRSGSSVSNSSKYRREAQSNVTSPVNGEVGNSTLSVQGANGSSSATTRSLSAPAIQQQASASEVNVELVAPFLATVMILDDDHCGIFNLADKDVELVESVGTYDVKVLRWSGARGRVAVPYRTLEGTAKEGKDYESNVGEIIFENNEIEKYISLQILEEDSYEKDVLFYLEIEEPRQLGDTPTSPEGLTNRPAEVLSYDQKVSLLGRPKLGESTRLQIRVKESKEFKNTVDKLVQRANASLVVGSSSWKEQFIEAITVNPSDDEDEDGEAKMPSCGDYVLHFLTLFWKILFAFVPPTDMSDGYVAFVVSILLIGALTAVIGDLSSQMGCTVGLKDSVTAIAFVALGTSIPDRMNGWLCFVVSIILIGVLTAIIGDVSSAFGCSVGLKDSVTAIAFVALGTSVPDMFASKVAAAQDQYADASVGNVTGSNAVNVFLGIGIAWSIAAIYRAYHGEAFVVPVGNLGFSVVLFCSLAMIALLVMMLRRSKVIGGELGGPRGYKIATSCLFVFLWLFYVLMSSLEAYGYIDGF</sequence>
<evidence type="ECO:0000256" key="17">
    <source>
        <dbReference type="ARBA" id="ARBA00023180"/>
    </source>
</evidence>
<evidence type="ECO:0000256" key="8">
    <source>
        <dbReference type="ARBA" id="ARBA00022723"/>
    </source>
</evidence>
<dbReference type="PRINTS" id="PR01259">
    <property type="entry name" value="NACAEXCHNGR"/>
</dbReference>
<keyword evidence="4" id="KW-0050">Antiport</keyword>
<dbReference type="Gene3D" id="2.60.40.2030">
    <property type="match status" value="2"/>
</dbReference>
<dbReference type="SMART" id="SM00237">
    <property type="entry name" value="Calx_beta"/>
    <property type="match status" value="2"/>
</dbReference>
<dbReference type="InterPro" id="IPR032452">
    <property type="entry name" value="Na_Ca_Ex_C-exten"/>
</dbReference>
<dbReference type="GO" id="GO:0005516">
    <property type="term" value="F:calmodulin binding"/>
    <property type="evidence" value="ECO:0007669"/>
    <property type="project" value="UniProtKB-KW"/>
</dbReference>
<feature type="transmembrane region" description="Helical" evidence="21">
    <location>
        <begin position="993"/>
        <end position="1013"/>
    </location>
</feature>
<keyword evidence="17" id="KW-0325">Glycoprotein</keyword>
<evidence type="ECO:0000259" key="23">
    <source>
        <dbReference type="SMART" id="SM00237"/>
    </source>
</evidence>
<evidence type="ECO:0000256" key="3">
    <source>
        <dbReference type="ARBA" id="ARBA00022448"/>
    </source>
</evidence>
<keyword evidence="11" id="KW-0106">Calcium</keyword>
<dbReference type="Pfam" id="PF16494">
    <property type="entry name" value="Na_Ca_ex_C"/>
    <property type="match status" value="1"/>
</dbReference>
<dbReference type="GO" id="GO:0007154">
    <property type="term" value="P:cell communication"/>
    <property type="evidence" value="ECO:0007669"/>
    <property type="project" value="InterPro"/>
</dbReference>
<dbReference type="AlphaFoldDB" id="A0A8J2W8W4"/>
<evidence type="ECO:0000256" key="13">
    <source>
        <dbReference type="ARBA" id="ARBA00022989"/>
    </source>
</evidence>
<reference evidence="24" key="1">
    <citation type="submission" date="2021-11" db="EMBL/GenBank/DDBJ databases">
        <authorList>
            <person name="Schell T."/>
        </authorList>
    </citation>
    <scope>NUCLEOTIDE SEQUENCE</scope>
    <source>
        <strain evidence="24">M5</strain>
    </source>
</reference>
<feature type="compositionally biased region" description="Polar residues" evidence="20">
    <location>
        <begin position="549"/>
        <end position="577"/>
    </location>
</feature>
<dbReference type="GO" id="GO:0098794">
    <property type="term" value="C:postsynapse"/>
    <property type="evidence" value="ECO:0007669"/>
    <property type="project" value="TreeGrafter"/>
</dbReference>
<evidence type="ECO:0000256" key="20">
    <source>
        <dbReference type="SAM" id="MobiDB-lite"/>
    </source>
</evidence>
<name>A0A8J2W8W4_9CRUS</name>
<dbReference type="SUPFAM" id="SSF141072">
    <property type="entry name" value="CalX-like"/>
    <property type="match status" value="2"/>
</dbReference>
<dbReference type="Pfam" id="PF03160">
    <property type="entry name" value="Calx-beta"/>
    <property type="match status" value="2"/>
</dbReference>
<keyword evidence="15" id="KW-0406">Ion transport</keyword>
<gene>
    <name evidence="24" type="ORF">DGAL_LOCUS12746</name>
</gene>
<feature type="transmembrane region" description="Helical" evidence="21">
    <location>
        <begin position="243"/>
        <end position="263"/>
    </location>
</feature>
<dbReference type="OrthoDB" id="418484at2759"/>
<dbReference type="GO" id="GO:0098703">
    <property type="term" value="P:calcium ion import across plasma membrane"/>
    <property type="evidence" value="ECO:0007669"/>
    <property type="project" value="TreeGrafter"/>
</dbReference>
<evidence type="ECO:0000313" key="25">
    <source>
        <dbReference type="Proteomes" id="UP000789390"/>
    </source>
</evidence>
<dbReference type="GO" id="GO:0042383">
    <property type="term" value="C:sarcolemma"/>
    <property type="evidence" value="ECO:0007669"/>
    <property type="project" value="TreeGrafter"/>
</dbReference>
<dbReference type="NCBIfam" id="TIGR00845">
    <property type="entry name" value="caca"/>
    <property type="match status" value="1"/>
</dbReference>
<dbReference type="InterPro" id="IPR044880">
    <property type="entry name" value="NCX_ion-bd_dom_sf"/>
</dbReference>
<dbReference type="PANTHER" id="PTHR11878">
    <property type="entry name" value="SODIUM/CALCIUM EXCHANGER"/>
    <property type="match status" value="1"/>
</dbReference>
<feature type="transmembrane region" description="Helical" evidence="21">
    <location>
        <begin position="833"/>
        <end position="851"/>
    </location>
</feature>
<dbReference type="GO" id="GO:0046872">
    <property type="term" value="F:metal ion binding"/>
    <property type="evidence" value="ECO:0007669"/>
    <property type="project" value="UniProtKB-KW"/>
</dbReference>
<feature type="transmembrane region" description="Helical" evidence="21">
    <location>
        <begin position="89"/>
        <end position="107"/>
    </location>
</feature>
<dbReference type="InterPro" id="IPR051171">
    <property type="entry name" value="CaCA"/>
</dbReference>
<organism evidence="24 25">
    <name type="scientific">Daphnia galeata</name>
    <dbReference type="NCBI Taxonomy" id="27404"/>
    <lineage>
        <taxon>Eukaryota</taxon>
        <taxon>Metazoa</taxon>
        <taxon>Ecdysozoa</taxon>
        <taxon>Arthropoda</taxon>
        <taxon>Crustacea</taxon>
        <taxon>Branchiopoda</taxon>
        <taxon>Diplostraca</taxon>
        <taxon>Cladocera</taxon>
        <taxon>Anomopoda</taxon>
        <taxon>Daphniidae</taxon>
        <taxon>Daphnia</taxon>
    </lineage>
</organism>
<dbReference type="Gene3D" id="1.20.1420.30">
    <property type="entry name" value="NCX, central ion-binding region"/>
    <property type="match status" value="2"/>
</dbReference>
<feature type="transmembrane region" description="Helical" evidence="21">
    <location>
        <begin position="884"/>
        <end position="904"/>
    </location>
</feature>
<keyword evidence="16 21" id="KW-0472">Membrane</keyword>
<keyword evidence="9 22" id="KW-0732">Signal</keyword>
<keyword evidence="3" id="KW-0813">Transport</keyword>
<evidence type="ECO:0000256" key="4">
    <source>
        <dbReference type="ARBA" id="ARBA00022449"/>
    </source>
</evidence>
<evidence type="ECO:0000256" key="6">
    <source>
        <dbReference type="ARBA" id="ARBA00022568"/>
    </source>
</evidence>
<dbReference type="InterPro" id="IPR004836">
    <property type="entry name" value="Na_Ca_Ex"/>
</dbReference>
<dbReference type="Pfam" id="PF01699">
    <property type="entry name" value="Na_Ca_ex"/>
    <property type="match status" value="3"/>
</dbReference>
<keyword evidence="13 21" id="KW-1133">Transmembrane helix</keyword>
<dbReference type="InterPro" id="IPR038081">
    <property type="entry name" value="CalX-like_sf"/>
</dbReference>
<feature type="compositionally biased region" description="Low complexity" evidence="20">
    <location>
        <begin position="529"/>
        <end position="542"/>
    </location>
</feature>
<evidence type="ECO:0000256" key="15">
    <source>
        <dbReference type="ARBA" id="ARBA00023065"/>
    </source>
</evidence>
<evidence type="ECO:0000256" key="11">
    <source>
        <dbReference type="ARBA" id="ARBA00022837"/>
    </source>
</evidence>
<comment type="subcellular location">
    <subcellularLocation>
        <location evidence="1">Cell membrane</location>
        <topology evidence="1">Multi-pass membrane protein</topology>
    </subcellularLocation>
</comment>
<dbReference type="InterPro" id="IPR003644">
    <property type="entry name" value="Calx_beta"/>
</dbReference>
<evidence type="ECO:0000256" key="1">
    <source>
        <dbReference type="ARBA" id="ARBA00004651"/>
    </source>
</evidence>
<dbReference type="GO" id="GO:0030424">
    <property type="term" value="C:axon"/>
    <property type="evidence" value="ECO:0007669"/>
    <property type="project" value="TreeGrafter"/>
</dbReference>
<dbReference type="InterPro" id="IPR004837">
    <property type="entry name" value="NaCa_Exmemb"/>
</dbReference>
<keyword evidence="5" id="KW-1003">Cell membrane</keyword>
<keyword evidence="25" id="KW-1185">Reference proteome</keyword>
<feature type="transmembrane region" description="Helical" evidence="21">
    <location>
        <begin position="148"/>
        <end position="169"/>
    </location>
</feature>
<dbReference type="GO" id="GO:0005432">
    <property type="term" value="F:calcium:sodium antiporter activity"/>
    <property type="evidence" value="ECO:0007669"/>
    <property type="project" value="InterPro"/>
</dbReference>
<evidence type="ECO:0000256" key="19">
    <source>
        <dbReference type="ARBA" id="ARBA00033667"/>
    </source>
</evidence>
<feature type="region of interest" description="Disordered" evidence="20">
    <location>
        <begin position="523"/>
        <end position="577"/>
    </location>
</feature>
<keyword evidence="10" id="KW-0677">Repeat</keyword>
<comment type="catalytic activity">
    <reaction evidence="19">
        <text>Ca(2+)(in) + 3 Na(+)(out) = Ca(2+)(out) + 3 Na(+)(in)</text>
        <dbReference type="Rhea" id="RHEA:69955"/>
        <dbReference type="ChEBI" id="CHEBI:29101"/>
        <dbReference type="ChEBI" id="CHEBI:29108"/>
    </reaction>
</comment>
<evidence type="ECO:0000256" key="10">
    <source>
        <dbReference type="ARBA" id="ARBA00022737"/>
    </source>
</evidence>
<evidence type="ECO:0000256" key="7">
    <source>
        <dbReference type="ARBA" id="ARBA00022692"/>
    </source>
</evidence>
<evidence type="ECO:0000256" key="12">
    <source>
        <dbReference type="ARBA" id="ARBA00022860"/>
    </source>
</evidence>
<evidence type="ECO:0000256" key="14">
    <source>
        <dbReference type="ARBA" id="ARBA00023053"/>
    </source>
</evidence>
<dbReference type="PANTHER" id="PTHR11878:SF65">
    <property type="entry name" value="NA_CA-EXCHANGE PROTEIN, ISOFORM G"/>
    <property type="match status" value="1"/>
</dbReference>
<evidence type="ECO:0000256" key="2">
    <source>
        <dbReference type="ARBA" id="ARBA00007489"/>
    </source>
</evidence>
<dbReference type="Proteomes" id="UP000789390">
    <property type="component" value="Unassembled WGS sequence"/>
</dbReference>
<keyword evidence="14" id="KW-0915">Sodium</keyword>
<keyword evidence="6" id="KW-0109">Calcium transport</keyword>
<dbReference type="EMBL" id="CAKKLH010000292">
    <property type="protein sequence ID" value="CAH0109274.1"/>
    <property type="molecule type" value="Genomic_DNA"/>
</dbReference>
<feature type="transmembrane region" description="Helical" evidence="21">
    <location>
        <begin position="961"/>
        <end position="981"/>
    </location>
</feature>
<feature type="transmembrane region" description="Helical" evidence="21">
    <location>
        <begin position="181"/>
        <end position="202"/>
    </location>
</feature>
<feature type="transmembrane region" description="Helical" evidence="21">
    <location>
        <begin position="214"/>
        <end position="237"/>
    </location>
</feature>
<keyword evidence="12" id="KW-0112">Calmodulin-binding</keyword>
<comment type="caution">
    <text evidence="24">The sequence shown here is derived from an EMBL/GenBank/DDBJ whole genome shotgun (WGS) entry which is preliminary data.</text>
</comment>
<feature type="signal peptide" evidence="22">
    <location>
        <begin position="1"/>
        <end position="38"/>
    </location>
</feature>
<evidence type="ECO:0000256" key="9">
    <source>
        <dbReference type="ARBA" id="ARBA00022729"/>
    </source>
</evidence>
<feature type="transmembrane region" description="Helical" evidence="21">
    <location>
        <begin position="1034"/>
        <end position="1056"/>
    </location>
</feature>
<feature type="domain" description="Calx-beta" evidence="23">
    <location>
        <begin position="605"/>
        <end position="704"/>
    </location>
</feature>
<evidence type="ECO:0000313" key="24">
    <source>
        <dbReference type="EMBL" id="CAH0109274.1"/>
    </source>
</evidence>
<feature type="transmembrane region" description="Helical" evidence="21">
    <location>
        <begin position="809"/>
        <end position="827"/>
    </location>
</feature>
<feature type="domain" description="Calx-beta" evidence="23">
    <location>
        <begin position="421"/>
        <end position="519"/>
    </location>
</feature>
<evidence type="ECO:0000256" key="18">
    <source>
        <dbReference type="ARBA" id="ARBA00023201"/>
    </source>
</evidence>